<gene>
    <name evidence="3" type="ORF">HF995_03020</name>
</gene>
<sequence length="72" mass="7678">MTTALIRAEIGLRSVAARALRAVRDERGEVNIVATVLLIVLAVALIVLFQGQIKGWLSTMFEKINSGIGSVG</sequence>
<keyword evidence="4" id="KW-1185">Reference proteome</keyword>
<feature type="domain" description="Putative Flagellin Flp1-like" evidence="2">
    <location>
        <begin position="23"/>
        <end position="68"/>
    </location>
</feature>
<name>A0A9X5INL1_9MICO</name>
<protein>
    <recommendedName>
        <fullName evidence="2">Putative Flagellin Flp1-like domain-containing protein</fullName>
    </recommendedName>
</protein>
<organism evidence="3 4">
    <name type="scientific">Sanguibacter hominis ATCC BAA-789</name>
    <dbReference type="NCBI Taxonomy" id="1312740"/>
    <lineage>
        <taxon>Bacteria</taxon>
        <taxon>Bacillati</taxon>
        <taxon>Actinomycetota</taxon>
        <taxon>Actinomycetes</taxon>
        <taxon>Micrococcales</taxon>
        <taxon>Sanguibacteraceae</taxon>
        <taxon>Sanguibacter</taxon>
    </lineage>
</organism>
<dbReference type="InterPro" id="IPR013373">
    <property type="entry name" value="Flagellin/pilin_N_arc"/>
</dbReference>
<reference evidence="3 4" key="1">
    <citation type="submission" date="2020-04" db="EMBL/GenBank/DDBJ databases">
        <title>MicrobeNet Type strains.</title>
        <authorList>
            <person name="Nicholson A.C."/>
        </authorList>
    </citation>
    <scope>NUCLEOTIDE SEQUENCE [LARGE SCALE GENOMIC DNA]</scope>
    <source>
        <strain evidence="3 4">ATCC BAA-789</strain>
    </source>
</reference>
<dbReference type="Pfam" id="PF16982">
    <property type="entry name" value="Flp1_like"/>
    <property type="match status" value="1"/>
</dbReference>
<keyword evidence="1" id="KW-0812">Transmembrane</keyword>
<keyword evidence="1" id="KW-0472">Membrane</keyword>
<accession>A0A9X5INL1</accession>
<evidence type="ECO:0000259" key="2">
    <source>
        <dbReference type="Pfam" id="PF16982"/>
    </source>
</evidence>
<dbReference type="EMBL" id="JAAXOW010000001">
    <property type="protein sequence ID" value="NKX92252.1"/>
    <property type="molecule type" value="Genomic_DNA"/>
</dbReference>
<dbReference type="NCBIfam" id="TIGR02537">
    <property type="entry name" value="arch_flag_Nterm"/>
    <property type="match status" value="1"/>
</dbReference>
<dbReference type="AlphaFoldDB" id="A0A9X5INL1"/>
<keyword evidence="1" id="KW-1133">Transmembrane helix</keyword>
<proteinExistence type="predicted"/>
<dbReference type="RefSeq" id="WP_168446301.1">
    <property type="nucleotide sequence ID" value="NZ_JAAXOW010000001.1"/>
</dbReference>
<feature type="transmembrane region" description="Helical" evidence="1">
    <location>
        <begin position="30"/>
        <end position="49"/>
    </location>
</feature>
<evidence type="ECO:0000256" key="1">
    <source>
        <dbReference type="SAM" id="Phobius"/>
    </source>
</evidence>
<evidence type="ECO:0000313" key="3">
    <source>
        <dbReference type="EMBL" id="NKX92252.1"/>
    </source>
</evidence>
<dbReference type="Proteomes" id="UP000774283">
    <property type="component" value="Unassembled WGS sequence"/>
</dbReference>
<comment type="caution">
    <text evidence="3">The sequence shown here is derived from an EMBL/GenBank/DDBJ whole genome shotgun (WGS) entry which is preliminary data.</text>
</comment>
<dbReference type="InterPro" id="IPR031564">
    <property type="entry name" value="Flp1-like"/>
</dbReference>
<evidence type="ECO:0000313" key="4">
    <source>
        <dbReference type="Proteomes" id="UP000774283"/>
    </source>
</evidence>